<dbReference type="InterPro" id="IPR006311">
    <property type="entry name" value="TAT_signal"/>
</dbReference>
<keyword evidence="4 6" id="KW-1133">Transmembrane helix</keyword>
<gene>
    <name evidence="9" type="ORF">J2S63_000100</name>
</gene>
<dbReference type="Pfam" id="PF00482">
    <property type="entry name" value="T2SSF"/>
    <property type="match status" value="1"/>
</dbReference>
<feature type="transmembrane region" description="Helical" evidence="6">
    <location>
        <begin position="329"/>
        <end position="353"/>
    </location>
</feature>
<comment type="caution">
    <text evidence="9">The sequence shown here is derived from an EMBL/GenBank/DDBJ whole genome shotgun (WGS) entry which is preliminary data.</text>
</comment>
<dbReference type="PANTHER" id="PTHR35007:SF1">
    <property type="entry name" value="PILUS ASSEMBLY PROTEIN"/>
    <property type="match status" value="1"/>
</dbReference>
<dbReference type="PROSITE" id="PS51318">
    <property type="entry name" value="TAT"/>
    <property type="match status" value="1"/>
</dbReference>
<dbReference type="Proteomes" id="UP001183648">
    <property type="component" value="Unassembled WGS sequence"/>
</dbReference>
<feature type="signal peptide" evidence="7">
    <location>
        <begin position="1"/>
        <end position="32"/>
    </location>
</feature>
<keyword evidence="7" id="KW-0732">Signal</keyword>
<dbReference type="PROSITE" id="PS50234">
    <property type="entry name" value="VWFA"/>
    <property type="match status" value="1"/>
</dbReference>
<dbReference type="Pfam" id="PF13519">
    <property type="entry name" value="VWA_2"/>
    <property type="match status" value="1"/>
</dbReference>
<evidence type="ECO:0000256" key="3">
    <source>
        <dbReference type="ARBA" id="ARBA00022692"/>
    </source>
</evidence>
<dbReference type="SUPFAM" id="SSF53300">
    <property type="entry name" value="vWA-like"/>
    <property type="match status" value="1"/>
</dbReference>
<accession>A0ABU2BPH9</accession>
<dbReference type="InterPro" id="IPR002035">
    <property type="entry name" value="VWF_A"/>
</dbReference>
<evidence type="ECO:0000313" key="9">
    <source>
        <dbReference type="EMBL" id="MDR7360547.1"/>
    </source>
</evidence>
<dbReference type="Gene3D" id="1.20.81.30">
    <property type="entry name" value="Type II secretion system (T2SS), domain F"/>
    <property type="match status" value="1"/>
</dbReference>
<feature type="domain" description="VWFA" evidence="8">
    <location>
        <begin position="93"/>
        <end position="255"/>
    </location>
</feature>
<keyword evidence="10" id="KW-1185">Reference proteome</keyword>
<organism evidence="9 10">
    <name type="scientific">Nocardioides marmoribigeumensis</name>
    <dbReference type="NCBI Taxonomy" id="433649"/>
    <lineage>
        <taxon>Bacteria</taxon>
        <taxon>Bacillati</taxon>
        <taxon>Actinomycetota</taxon>
        <taxon>Actinomycetes</taxon>
        <taxon>Propionibacteriales</taxon>
        <taxon>Nocardioidaceae</taxon>
        <taxon>Nocardioides</taxon>
    </lineage>
</organism>
<keyword evidence="3 6" id="KW-0812">Transmembrane</keyword>
<dbReference type="InterPro" id="IPR036465">
    <property type="entry name" value="vWFA_dom_sf"/>
</dbReference>
<dbReference type="RefSeq" id="WP_310297169.1">
    <property type="nucleotide sequence ID" value="NZ_BAAAPS010000006.1"/>
</dbReference>
<dbReference type="InterPro" id="IPR042094">
    <property type="entry name" value="T2SS_GspF_sf"/>
</dbReference>
<comment type="subcellular location">
    <subcellularLocation>
        <location evidence="1">Cell membrane</location>
        <topology evidence="1">Multi-pass membrane protein</topology>
    </subcellularLocation>
</comment>
<feature type="transmembrane region" description="Helical" evidence="6">
    <location>
        <begin position="624"/>
        <end position="644"/>
    </location>
</feature>
<evidence type="ECO:0000259" key="8">
    <source>
        <dbReference type="PROSITE" id="PS50234"/>
    </source>
</evidence>
<keyword evidence="2" id="KW-1003">Cell membrane</keyword>
<evidence type="ECO:0000256" key="5">
    <source>
        <dbReference type="ARBA" id="ARBA00023136"/>
    </source>
</evidence>
<evidence type="ECO:0000256" key="1">
    <source>
        <dbReference type="ARBA" id="ARBA00004651"/>
    </source>
</evidence>
<proteinExistence type="predicted"/>
<feature type="transmembrane region" description="Helical" evidence="6">
    <location>
        <begin position="449"/>
        <end position="468"/>
    </location>
</feature>
<evidence type="ECO:0000256" key="6">
    <source>
        <dbReference type="SAM" id="Phobius"/>
    </source>
</evidence>
<sequence length="652" mass="67867">MSRRATRTALRSVLAAGAAGALLLLAGAPALAATSSIDYIEPKDGGLRVVVSLDDVPAGTTPDLATVTATLDGDPVTASAESLSKAADKVERTTVLALDVSDSMARGGRFDQAKAAAKAFLANVPDDVNVGLVTFADTVKVVAEPTTDTATLDDAIDGLTLSRGTSLYDGVIQAVKTAGSKGSRSVLLLSDGNNTNKTPLGAATAAAKKSKVVVDVVALAQGAGTPFLEEIASAGGGRQIAADDPAALQGLFEDQANALASQVLVTIKGDKALAGKEGTLAVTLQVDGSPVTDDAFVSFPKPEVKPGGGEAASKIVPADTGFLIPAEAMYAGLAAAAVAFAFIVLLASGAVGANKQQDAVDRSIEAYTRKGAKKLAAAAKEPENQSVTQQAVAGVEKALEGQKGLESALGDRLEAAGMSLKPAEWLLMHMGVAVLLALIGLLMTGGNAIFMLLGLFFGIAGPWFYLSFARRRRLKKFKSQLADTLQLMSGALSAGLSLAQGVDTVVREGSDPVAGEFRRALMETRLGVEIEDALMGVADRMQSVDFEWVVMAIRIQREVGGNLAELLNKVAETIREREYLERQVLTLSAEGRLSVWILGGLPPGFMAYLALANPRYLKPMYTNPLGWAMLVVMSVLLTAGIFWMRKLVKVEV</sequence>
<name>A0ABU2BPH9_9ACTN</name>
<feature type="transmembrane region" description="Helical" evidence="6">
    <location>
        <begin position="593"/>
        <end position="612"/>
    </location>
</feature>
<evidence type="ECO:0000256" key="4">
    <source>
        <dbReference type="ARBA" id="ARBA00022989"/>
    </source>
</evidence>
<dbReference type="Gene3D" id="3.40.50.410">
    <property type="entry name" value="von Willebrand factor, type A domain"/>
    <property type="match status" value="1"/>
</dbReference>
<dbReference type="CDD" id="cd00198">
    <property type="entry name" value="vWFA"/>
    <property type="match status" value="1"/>
</dbReference>
<evidence type="ECO:0000256" key="2">
    <source>
        <dbReference type="ARBA" id="ARBA00022475"/>
    </source>
</evidence>
<reference evidence="9 10" key="1">
    <citation type="submission" date="2023-07" db="EMBL/GenBank/DDBJ databases">
        <title>Sequencing the genomes of 1000 actinobacteria strains.</title>
        <authorList>
            <person name="Klenk H.-P."/>
        </authorList>
    </citation>
    <scope>NUCLEOTIDE SEQUENCE [LARGE SCALE GENOMIC DNA]</scope>
    <source>
        <strain evidence="9 10">DSM 19426</strain>
    </source>
</reference>
<evidence type="ECO:0000313" key="10">
    <source>
        <dbReference type="Proteomes" id="UP001183648"/>
    </source>
</evidence>
<feature type="transmembrane region" description="Helical" evidence="6">
    <location>
        <begin position="425"/>
        <end position="443"/>
    </location>
</feature>
<feature type="chain" id="PRO_5046707229" evidence="7">
    <location>
        <begin position="33"/>
        <end position="652"/>
    </location>
</feature>
<evidence type="ECO:0000256" key="7">
    <source>
        <dbReference type="SAM" id="SignalP"/>
    </source>
</evidence>
<dbReference type="InterPro" id="IPR018076">
    <property type="entry name" value="T2SS_GspF_dom"/>
</dbReference>
<dbReference type="SMART" id="SM00327">
    <property type="entry name" value="VWA"/>
    <property type="match status" value="1"/>
</dbReference>
<protein>
    <submittedName>
        <fullName evidence="9">Tight adherence protein B</fullName>
    </submittedName>
</protein>
<keyword evidence="5 6" id="KW-0472">Membrane</keyword>
<dbReference type="EMBL" id="JAVDYG010000001">
    <property type="protein sequence ID" value="MDR7360547.1"/>
    <property type="molecule type" value="Genomic_DNA"/>
</dbReference>
<dbReference type="PANTHER" id="PTHR35007">
    <property type="entry name" value="INTEGRAL MEMBRANE PROTEIN-RELATED"/>
    <property type="match status" value="1"/>
</dbReference>